<keyword evidence="2" id="KW-0472">Membrane</keyword>
<proteinExistence type="inferred from homology"/>
<evidence type="ECO:0000313" key="3">
    <source>
        <dbReference type="EMBL" id="AWB06597.1"/>
    </source>
</evidence>
<dbReference type="PROSITE" id="PS51257">
    <property type="entry name" value="PROKAR_LIPOPROTEIN"/>
    <property type="match status" value="1"/>
</dbReference>
<evidence type="ECO:0000256" key="2">
    <source>
        <dbReference type="RuleBase" id="RU362097"/>
    </source>
</evidence>
<dbReference type="PANTHER" id="PTHR30203">
    <property type="entry name" value="OUTER MEMBRANE CATION EFFLUX PROTEIN"/>
    <property type="match status" value="1"/>
</dbReference>
<dbReference type="InterPro" id="IPR010131">
    <property type="entry name" value="MdtP/NodT-like"/>
</dbReference>
<dbReference type="InterPro" id="IPR003423">
    <property type="entry name" value="OMP_efflux"/>
</dbReference>
<dbReference type="AlphaFoldDB" id="A0A2R4VQA3"/>
<dbReference type="PANTHER" id="PTHR30203:SF29">
    <property type="entry name" value="PROTEIN CYAE"/>
    <property type="match status" value="1"/>
</dbReference>
<accession>A0A2R4VQA3</accession>
<dbReference type="Gene3D" id="1.20.1600.10">
    <property type="entry name" value="Outer membrane efflux proteins (OEP)"/>
    <property type="match status" value="1"/>
</dbReference>
<dbReference type="GO" id="GO:0015562">
    <property type="term" value="F:efflux transmembrane transporter activity"/>
    <property type="evidence" value="ECO:0007669"/>
    <property type="project" value="InterPro"/>
</dbReference>
<keyword evidence="2" id="KW-0564">Palmitate</keyword>
<gene>
    <name evidence="3" type="ORF">A6A40_16070</name>
</gene>
<sequence length="487" mass="51194">MRSLFRNAAAMTAALVLGACAVGPDYRAPAAAATAWSAPLPARVGTASLVGWWDRFHDPALTGLLQAAEAGSPSLAEAWASIAKARATVAQDRADRLPTVTAGGTAQRAKQSALGGVATANTLSGTLDASWELDLFGKLRRTQEAAEARLEARTDDWHDARVSLAAEVADDYVQYRACRLLARAYADEAASQADTARATATSMRAGFTSPVNGSLAEASAASLRASAVEQQAECDVLVKALVSLTGLEEADLRQRMREPADAPPPLPAPEGFAVDSVPAAVLAQRPDLASLERELAAASAEIGVAEADRYPSLSFSGEIARSGTALGSLMTTWLLGSSLTAPLFDAGKRAAAVDSAQAAYEYQLAAYRSGVRTAIREVEQALVRLDAATRRTSDARNAAEGYRTYFEAIDRNWRAGGASLLDREEALRNALNAEISLITVQRDQIEYWIALYKALGGGWQAGTPARALAQTAAQATTPDTRKSGDAS</sequence>
<geneLocation type="plasmid" evidence="3 4">
    <name>pYZ1</name>
</geneLocation>
<evidence type="ECO:0000256" key="1">
    <source>
        <dbReference type="ARBA" id="ARBA00007613"/>
    </source>
</evidence>
<name>A0A2R4VQA3_9PROT</name>
<dbReference type="Proteomes" id="UP000077405">
    <property type="component" value="Plasmid pYZ1"/>
</dbReference>
<organism evidence="3 4">
    <name type="scientific">Azospirillum humicireducens</name>
    <dbReference type="NCBI Taxonomy" id="1226968"/>
    <lineage>
        <taxon>Bacteria</taxon>
        <taxon>Pseudomonadati</taxon>
        <taxon>Pseudomonadota</taxon>
        <taxon>Alphaproteobacteria</taxon>
        <taxon>Rhodospirillales</taxon>
        <taxon>Azospirillaceae</taxon>
        <taxon>Azospirillum</taxon>
    </lineage>
</organism>
<feature type="chain" id="PRO_5015213020" description="RND transporter" evidence="2">
    <location>
        <begin position="22"/>
        <end position="487"/>
    </location>
</feature>
<keyword evidence="2" id="KW-1134">Transmembrane beta strand</keyword>
<evidence type="ECO:0008006" key="5">
    <source>
        <dbReference type="Google" id="ProtNLM"/>
    </source>
</evidence>
<dbReference type="GO" id="GO:0005886">
    <property type="term" value="C:plasma membrane"/>
    <property type="evidence" value="ECO:0007669"/>
    <property type="project" value="UniProtKB-SubCell"/>
</dbReference>
<dbReference type="Pfam" id="PF02321">
    <property type="entry name" value="OEP"/>
    <property type="match status" value="2"/>
</dbReference>
<evidence type="ECO:0000313" key="4">
    <source>
        <dbReference type="Proteomes" id="UP000077405"/>
    </source>
</evidence>
<reference evidence="3 4" key="1">
    <citation type="submission" date="2018-04" db="EMBL/GenBank/DDBJ databases">
        <title>Complete genome sequence of the nitrogen-fixing bacterium Azospirillum humicireducens type strain SgZ-5.</title>
        <authorList>
            <person name="Yu Z."/>
        </authorList>
    </citation>
    <scope>NUCLEOTIDE SEQUENCE [LARGE SCALE GENOMIC DNA]</scope>
    <source>
        <strain evidence="3 4">SgZ-5</strain>
        <plasmid evidence="3 4">pYZ1</plasmid>
    </source>
</reference>
<keyword evidence="2" id="KW-0449">Lipoprotein</keyword>
<feature type="signal peptide" evidence="2">
    <location>
        <begin position="1"/>
        <end position="21"/>
    </location>
</feature>
<dbReference type="OrthoDB" id="9783100at2"/>
<keyword evidence="3" id="KW-0614">Plasmid</keyword>
<dbReference type="NCBIfam" id="TIGR01845">
    <property type="entry name" value="outer_NodT"/>
    <property type="match status" value="1"/>
</dbReference>
<protein>
    <recommendedName>
        <fullName evidence="5">RND transporter</fullName>
    </recommendedName>
</protein>
<comment type="similarity">
    <text evidence="1 2">Belongs to the outer membrane factor (OMF) (TC 1.B.17) family.</text>
</comment>
<keyword evidence="2" id="KW-0812">Transmembrane</keyword>
<dbReference type="Gene3D" id="2.20.200.10">
    <property type="entry name" value="Outer membrane efflux proteins (OEP)"/>
    <property type="match status" value="1"/>
</dbReference>
<keyword evidence="4" id="KW-1185">Reference proteome</keyword>
<dbReference type="EMBL" id="CP028902">
    <property type="protein sequence ID" value="AWB06597.1"/>
    <property type="molecule type" value="Genomic_DNA"/>
</dbReference>
<dbReference type="KEGG" id="ahu:A6A40_16070"/>
<keyword evidence="2" id="KW-0732">Signal</keyword>
<dbReference type="SUPFAM" id="SSF56954">
    <property type="entry name" value="Outer membrane efflux proteins (OEP)"/>
    <property type="match status" value="1"/>
</dbReference>
<comment type="subcellular location">
    <subcellularLocation>
        <location evidence="2">Cell membrane</location>
        <topology evidence="2">Lipid-anchor</topology>
    </subcellularLocation>
</comment>